<dbReference type="EMBL" id="JBBDGN010000002">
    <property type="protein sequence ID" value="MEJ1090688.1"/>
    <property type="molecule type" value="Genomic_DNA"/>
</dbReference>
<dbReference type="SUPFAM" id="SSF52467">
    <property type="entry name" value="DHS-like NAD/FAD-binding domain"/>
    <property type="match status" value="1"/>
</dbReference>
<protein>
    <submittedName>
        <fullName evidence="1">SIR2 family protein</fullName>
    </submittedName>
</protein>
<gene>
    <name evidence="1" type="ORF">WDU93_03195</name>
</gene>
<keyword evidence="2" id="KW-1185">Reference proteome</keyword>
<evidence type="ECO:0000313" key="2">
    <source>
        <dbReference type="Proteomes" id="UP001366085"/>
    </source>
</evidence>
<dbReference type="Pfam" id="PF13289">
    <property type="entry name" value="SIR2_2"/>
    <property type="match status" value="1"/>
</dbReference>
<evidence type="ECO:0000313" key="1">
    <source>
        <dbReference type="EMBL" id="MEJ1090688.1"/>
    </source>
</evidence>
<organism evidence="1 2">
    <name type="scientific">Microbacterium istanbulense</name>
    <dbReference type="NCBI Taxonomy" id="3122049"/>
    <lineage>
        <taxon>Bacteria</taxon>
        <taxon>Bacillati</taxon>
        <taxon>Actinomycetota</taxon>
        <taxon>Actinomycetes</taxon>
        <taxon>Micrococcales</taxon>
        <taxon>Microbacteriaceae</taxon>
        <taxon>Microbacterium</taxon>
    </lineage>
</organism>
<dbReference type="Proteomes" id="UP001366085">
    <property type="component" value="Unassembled WGS sequence"/>
</dbReference>
<proteinExistence type="predicted"/>
<name>A0ABU8LH72_9MICO</name>
<accession>A0ABU8LH72</accession>
<dbReference type="Gene3D" id="3.40.50.1220">
    <property type="entry name" value="TPP-binding domain"/>
    <property type="match status" value="1"/>
</dbReference>
<dbReference type="RefSeq" id="WP_337317376.1">
    <property type="nucleotide sequence ID" value="NZ_JBBDGN010000002.1"/>
</dbReference>
<comment type="caution">
    <text evidence="1">The sequence shown here is derived from an EMBL/GenBank/DDBJ whole genome shotgun (WGS) entry which is preliminary data.</text>
</comment>
<sequence>MHEWVAEASGKITVLLGAGASVPAGLPMSKDLTKIVFDTLDERSREPRTWEFVRAHVDQDAIDVEQLWRSLDDLRHVLVEQSTWAGLLNVPDIVTAKSIETVQFNILDVAVASLRNHSVNAPTAYLDSLVRADIVGIATLNFDTLVETAAEACGALVATGADDWEGAFKWPIPRDATPLLKLHGSLDWHSVVLGGGPIPRSGLKTMSREAELRFNGSGIFSDLRFGLENKLTQDGTMPALLSAFSELLEDSALVVTVGYGFRDVHVDVALDRWAANDGSRRLLVVDPTRNPRDLEALEKSGSEWFGHTVAGLRHDTIPGREERVRIIEESAATAFGSLFD</sequence>
<reference evidence="1 2" key="1">
    <citation type="submission" date="2024-02" db="EMBL/GenBank/DDBJ databases">
        <authorList>
            <person name="Saticioglu I.B."/>
        </authorList>
    </citation>
    <scope>NUCLEOTIDE SEQUENCE [LARGE SCALE GENOMIC DNA]</scope>
    <source>
        <strain evidence="1 2">Mu-43</strain>
    </source>
</reference>
<dbReference type="InterPro" id="IPR029035">
    <property type="entry name" value="DHS-like_NAD/FAD-binding_dom"/>
</dbReference>